<name>A0A2W7I7D8_9PROT</name>
<dbReference type="GO" id="GO:0003700">
    <property type="term" value="F:DNA-binding transcription factor activity"/>
    <property type="evidence" value="ECO:0007669"/>
    <property type="project" value="TreeGrafter"/>
</dbReference>
<dbReference type="InterPro" id="IPR000843">
    <property type="entry name" value="HTH_LacI"/>
</dbReference>
<dbReference type="SUPFAM" id="SSF47413">
    <property type="entry name" value="lambda repressor-like DNA-binding domains"/>
    <property type="match status" value="1"/>
</dbReference>
<evidence type="ECO:0000259" key="5">
    <source>
        <dbReference type="PROSITE" id="PS50932"/>
    </source>
</evidence>
<evidence type="ECO:0000313" key="7">
    <source>
        <dbReference type="Proteomes" id="UP000249688"/>
    </source>
</evidence>
<dbReference type="OrthoDB" id="8433438at2"/>
<keyword evidence="2" id="KW-0805">Transcription regulation</keyword>
<dbReference type="CDD" id="cd01392">
    <property type="entry name" value="HTH_LacI"/>
    <property type="match status" value="1"/>
</dbReference>
<dbReference type="PANTHER" id="PTHR30146">
    <property type="entry name" value="LACI-RELATED TRANSCRIPTIONAL REPRESSOR"/>
    <property type="match status" value="1"/>
</dbReference>
<sequence length="352" mass="37038">MSQRRPVTAQDVARLAGVSQSAVSRCFTPGASAAPQMRERVEAAARSLGYRPNLIARSLITRRSRIIGVALGYLHNQFYPAVLEALSEALQAIGYQVLLFTAPQEGDADPRIADILRYQVDGLVLASASLSSRLAAECRASGVPVVLFNRTTAGDDGTESVSGDNEAGAAMIAAFLVAGGHRRLAYVAGLENSSTNRDRQRGFCAALAAHGLAPPRIVAGGYDHTQAQRAAALLFASGDPPDAVFCANDHMALAVMDAARHSHGLRVPDDVSIIGFDDTAPASWPSFSLTSFSQPVAEMVAATVGLLVARLADPDAPARQLVLPGALVVRGSARLPARGLVTEAGRRIWRPQ</sequence>
<dbReference type="PROSITE" id="PS50932">
    <property type="entry name" value="HTH_LACI_2"/>
    <property type="match status" value="1"/>
</dbReference>
<dbReference type="Gene3D" id="3.40.50.2300">
    <property type="match status" value="2"/>
</dbReference>
<dbReference type="InterPro" id="IPR046335">
    <property type="entry name" value="LacI/GalR-like_sensor"/>
</dbReference>
<gene>
    <name evidence="6" type="ORF">C8P66_12190</name>
</gene>
<evidence type="ECO:0000256" key="2">
    <source>
        <dbReference type="ARBA" id="ARBA00023015"/>
    </source>
</evidence>
<dbReference type="Pfam" id="PF00356">
    <property type="entry name" value="LacI"/>
    <property type="match status" value="1"/>
</dbReference>
<accession>A0A2W7I7D8</accession>
<keyword evidence="7" id="KW-1185">Reference proteome</keyword>
<dbReference type="SMART" id="SM00354">
    <property type="entry name" value="HTH_LACI"/>
    <property type="match status" value="1"/>
</dbReference>
<keyword evidence="3 6" id="KW-0238">DNA-binding</keyword>
<dbReference type="Pfam" id="PF13377">
    <property type="entry name" value="Peripla_BP_3"/>
    <property type="match status" value="1"/>
</dbReference>
<dbReference type="CDD" id="cd06278">
    <property type="entry name" value="PBP1_LacI-like"/>
    <property type="match status" value="1"/>
</dbReference>
<comment type="caution">
    <text evidence="6">The sequence shown here is derived from an EMBL/GenBank/DDBJ whole genome shotgun (WGS) entry which is preliminary data.</text>
</comment>
<evidence type="ECO:0000256" key="1">
    <source>
        <dbReference type="ARBA" id="ARBA00022491"/>
    </source>
</evidence>
<dbReference type="PANTHER" id="PTHR30146:SF95">
    <property type="entry name" value="RIBOSE OPERON REPRESSOR"/>
    <property type="match status" value="1"/>
</dbReference>
<reference evidence="6 7" key="1">
    <citation type="submission" date="2018-06" db="EMBL/GenBank/DDBJ databases">
        <title>Genomic Encyclopedia of Archaeal and Bacterial Type Strains, Phase II (KMG-II): from individual species to whole genera.</title>
        <authorList>
            <person name="Goeker M."/>
        </authorList>
    </citation>
    <scope>NUCLEOTIDE SEQUENCE [LARGE SCALE GENOMIC DNA]</scope>
    <source>
        <strain evidence="6 7">DSM 24525</strain>
    </source>
</reference>
<organism evidence="6 7">
    <name type="scientific">Humitalea rosea</name>
    <dbReference type="NCBI Taxonomy" id="990373"/>
    <lineage>
        <taxon>Bacteria</taxon>
        <taxon>Pseudomonadati</taxon>
        <taxon>Pseudomonadota</taxon>
        <taxon>Alphaproteobacteria</taxon>
        <taxon>Acetobacterales</taxon>
        <taxon>Roseomonadaceae</taxon>
        <taxon>Humitalea</taxon>
    </lineage>
</organism>
<dbReference type="InterPro" id="IPR028082">
    <property type="entry name" value="Peripla_BP_I"/>
</dbReference>
<evidence type="ECO:0000313" key="6">
    <source>
        <dbReference type="EMBL" id="PZW41382.1"/>
    </source>
</evidence>
<keyword evidence="4" id="KW-0804">Transcription</keyword>
<dbReference type="AlphaFoldDB" id="A0A2W7I7D8"/>
<dbReference type="InterPro" id="IPR010982">
    <property type="entry name" value="Lambda_DNA-bd_dom_sf"/>
</dbReference>
<evidence type="ECO:0000256" key="3">
    <source>
        <dbReference type="ARBA" id="ARBA00023125"/>
    </source>
</evidence>
<protein>
    <submittedName>
        <fullName evidence="6">DNA-binding LacI/PurR family transcriptional regulator</fullName>
    </submittedName>
</protein>
<proteinExistence type="predicted"/>
<dbReference type="RefSeq" id="WP_111399556.1">
    <property type="nucleotide sequence ID" value="NZ_QKYU01000021.1"/>
</dbReference>
<keyword evidence="1" id="KW-0678">Repressor</keyword>
<feature type="domain" description="HTH lacI-type" evidence="5">
    <location>
        <begin position="7"/>
        <end position="61"/>
    </location>
</feature>
<dbReference type="SUPFAM" id="SSF53822">
    <property type="entry name" value="Periplasmic binding protein-like I"/>
    <property type="match status" value="1"/>
</dbReference>
<evidence type="ECO:0000256" key="4">
    <source>
        <dbReference type="ARBA" id="ARBA00023163"/>
    </source>
</evidence>
<dbReference type="Gene3D" id="1.10.260.40">
    <property type="entry name" value="lambda repressor-like DNA-binding domains"/>
    <property type="match status" value="1"/>
</dbReference>
<dbReference type="GO" id="GO:0000976">
    <property type="term" value="F:transcription cis-regulatory region binding"/>
    <property type="evidence" value="ECO:0007669"/>
    <property type="project" value="TreeGrafter"/>
</dbReference>
<dbReference type="EMBL" id="QKYU01000021">
    <property type="protein sequence ID" value="PZW41382.1"/>
    <property type="molecule type" value="Genomic_DNA"/>
</dbReference>
<dbReference type="Proteomes" id="UP000249688">
    <property type="component" value="Unassembled WGS sequence"/>
</dbReference>